<dbReference type="Gramene" id="ABO93699">
    <property type="protein sequence ID" value="ABO93699"/>
    <property type="gene ID" value="OSTLU_28698"/>
</dbReference>
<reference evidence="1 2" key="1">
    <citation type="journal article" date="2007" name="Proc. Natl. Acad. Sci. U.S.A.">
        <title>The tiny eukaryote Ostreococcus provides genomic insights into the paradox of plankton speciation.</title>
        <authorList>
            <person name="Palenik B."/>
            <person name="Grimwood J."/>
            <person name="Aerts A."/>
            <person name="Rouze P."/>
            <person name="Salamov A."/>
            <person name="Putnam N."/>
            <person name="Dupont C."/>
            <person name="Jorgensen R."/>
            <person name="Derelle E."/>
            <person name="Rombauts S."/>
            <person name="Zhou K."/>
            <person name="Otillar R."/>
            <person name="Merchant S.S."/>
            <person name="Podell S."/>
            <person name="Gaasterland T."/>
            <person name="Napoli C."/>
            <person name="Gendler K."/>
            <person name="Manuell A."/>
            <person name="Tai V."/>
            <person name="Vallon O."/>
            <person name="Piganeau G."/>
            <person name="Jancek S."/>
            <person name="Heijde M."/>
            <person name="Jabbari K."/>
            <person name="Bowler C."/>
            <person name="Lohr M."/>
            <person name="Robbens S."/>
            <person name="Werner G."/>
            <person name="Dubchak I."/>
            <person name="Pazour G.J."/>
            <person name="Ren Q."/>
            <person name="Paulsen I."/>
            <person name="Delwiche C."/>
            <person name="Schmutz J."/>
            <person name="Rokhsar D."/>
            <person name="Van de Peer Y."/>
            <person name="Moreau H."/>
            <person name="Grigoriev I.V."/>
        </authorList>
    </citation>
    <scope>NUCLEOTIDE SEQUENCE [LARGE SCALE GENOMIC DNA]</scope>
    <source>
        <strain evidence="1 2">CCE9901</strain>
    </source>
</reference>
<dbReference type="KEGG" id="olu:OSTLU_28698"/>
<dbReference type="RefSeq" id="XP_001415407.1">
    <property type="nucleotide sequence ID" value="XM_001415370.1"/>
</dbReference>
<dbReference type="OMA" id="LWHATEL"/>
<sequence>MRRAGLDPNKAESKVKFGRHGEKLEKGKCATTLCFGCDARCDETFECAQCLEIYRARAKKVAFDAWERAFFCSCKCYIANWDEHRRRHGPSTAGPTKMDGAVHEFEAPPGLGALWHGSDLRRLEFEECAPMMY</sequence>
<gene>
    <name evidence="1" type="ORF">OSTLU_28698</name>
</gene>
<name>A4RQK8_OSTLU</name>
<keyword evidence="2" id="KW-1185">Reference proteome</keyword>
<organism evidence="1 2">
    <name type="scientific">Ostreococcus lucimarinus (strain CCE9901)</name>
    <dbReference type="NCBI Taxonomy" id="436017"/>
    <lineage>
        <taxon>Eukaryota</taxon>
        <taxon>Viridiplantae</taxon>
        <taxon>Chlorophyta</taxon>
        <taxon>Mamiellophyceae</taxon>
        <taxon>Mamiellales</taxon>
        <taxon>Bathycoccaceae</taxon>
        <taxon>Ostreococcus</taxon>
    </lineage>
</organism>
<evidence type="ECO:0000313" key="1">
    <source>
        <dbReference type="EMBL" id="ABO93699.1"/>
    </source>
</evidence>
<protein>
    <submittedName>
        <fullName evidence="1">Uncharacterized protein</fullName>
    </submittedName>
</protein>
<dbReference type="Proteomes" id="UP000001568">
    <property type="component" value="Chromosome 1"/>
</dbReference>
<dbReference type="AlphaFoldDB" id="A4RQK8"/>
<evidence type="ECO:0000313" key="2">
    <source>
        <dbReference type="Proteomes" id="UP000001568"/>
    </source>
</evidence>
<proteinExistence type="predicted"/>
<dbReference type="OrthoDB" id="10387526at2759"/>
<dbReference type="EMBL" id="CP000581">
    <property type="protein sequence ID" value="ABO93699.1"/>
    <property type="molecule type" value="Genomic_DNA"/>
</dbReference>
<dbReference type="HOGENOM" id="CLU_1910170_0_0_1"/>
<accession>A4RQK8</accession>
<dbReference type="GeneID" id="4999702"/>